<organism evidence="2 3">
    <name type="scientific">Candidatus Harrisonbacteria bacterium RIFCSPLOWO2_02_FULL_41_13b</name>
    <dbReference type="NCBI Taxonomy" id="1798409"/>
    <lineage>
        <taxon>Bacteria</taxon>
        <taxon>Candidatus Harrisoniibacteriota</taxon>
    </lineage>
</organism>
<protein>
    <recommendedName>
        <fullName evidence="4">DUF456 domain-containing protein</fullName>
    </recommendedName>
</protein>
<evidence type="ECO:0000256" key="1">
    <source>
        <dbReference type="SAM" id="Phobius"/>
    </source>
</evidence>
<dbReference type="Pfam" id="PF04306">
    <property type="entry name" value="DUF456"/>
    <property type="match status" value="1"/>
</dbReference>
<dbReference type="InterPro" id="IPR007403">
    <property type="entry name" value="DUF456"/>
</dbReference>
<evidence type="ECO:0008006" key="4">
    <source>
        <dbReference type="Google" id="ProtNLM"/>
    </source>
</evidence>
<proteinExistence type="predicted"/>
<feature type="transmembrane region" description="Helical" evidence="1">
    <location>
        <begin position="84"/>
        <end position="109"/>
    </location>
</feature>
<dbReference type="Proteomes" id="UP000177690">
    <property type="component" value="Unassembled WGS sequence"/>
</dbReference>
<dbReference type="PANTHER" id="PTHR39165">
    <property type="entry name" value="IG HYPOTHETICAL 17883"/>
    <property type="match status" value="1"/>
</dbReference>
<dbReference type="STRING" id="1798409.A3I24_00225"/>
<accession>A0A1G1ZSQ7</accession>
<feature type="transmembrane region" description="Helical" evidence="1">
    <location>
        <begin position="53"/>
        <end position="72"/>
    </location>
</feature>
<evidence type="ECO:0000313" key="3">
    <source>
        <dbReference type="Proteomes" id="UP000177690"/>
    </source>
</evidence>
<dbReference type="EMBL" id="MHJL01000021">
    <property type="protein sequence ID" value="OGY67509.1"/>
    <property type="molecule type" value="Genomic_DNA"/>
</dbReference>
<keyword evidence="1" id="KW-0472">Membrane</keyword>
<sequence length="160" mass="17092">MEILFLILSLLLMGIGLVGVFLPFLPGVPLVWLGMFLYAALTNFTIVSQTAVFIFLGFTALTIVVDIIAPLIGAKKYEASKYGFLGASLGLVFGFFIFGPFGIILGPLLGAVAGEMLSGKDTTKSFHTALGVLIGLFAGMLIKFIVVLAIIVYFIFALIF</sequence>
<keyword evidence="1" id="KW-1133">Transmembrane helix</keyword>
<evidence type="ECO:0000313" key="2">
    <source>
        <dbReference type="EMBL" id="OGY67509.1"/>
    </source>
</evidence>
<gene>
    <name evidence="2" type="ORF">A3I24_00225</name>
</gene>
<comment type="caution">
    <text evidence="2">The sequence shown here is derived from an EMBL/GenBank/DDBJ whole genome shotgun (WGS) entry which is preliminary data.</text>
</comment>
<dbReference type="PANTHER" id="PTHR39165:SF1">
    <property type="entry name" value="DUF456 DOMAIN-CONTAINING PROTEIN"/>
    <property type="match status" value="1"/>
</dbReference>
<name>A0A1G1ZSQ7_9BACT</name>
<feature type="transmembrane region" description="Helical" evidence="1">
    <location>
        <begin position="30"/>
        <end position="47"/>
    </location>
</feature>
<feature type="transmembrane region" description="Helical" evidence="1">
    <location>
        <begin position="129"/>
        <end position="159"/>
    </location>
</feature>
<dbReference type="AlphaFoldDB" id="A0A1G1ZSQ7"/>
<reference evidence="2 3" key="1">
    <citation type="journal article" date="2016" name="Nat. Commun.">
        <title>Thousands of microbial genomes shed light on interconnected biogeochemical processes in an aquifer system.</title>
        <authorList>
            <person name="Anantharaman K."/>
            <person name="Brown C.T."/>
            <person name="Hug L.A."/>
            <person name="Sharon I."/>
            <person name="Castelle C.J."/>
            <person name="Probst A.J."/>
            <person name="Thomas B.C."/>
            <person name="Singh A."/>
            <person name="Wilkins M.J."/>
            <person name="Karaoz U."/>
            <person name="Brodie E.L."/>
            <person name="Williams K.H."/>
            <person name="Hubbard S.S."/>
            <person name="Banfield J.F."/>
        </authorList>
    </citation>
    <scope>NUCLEOTIDE SEQUENCE [LARGE SCALE GENOMIC DNA]</scope>
</reference>
<feature type="transmembrane region" description="Helical" evidence="1">
    <location>
        <begin position="6"/>
        <end position="25"/>
    </location>
</feature>
<keyword evidence="1" id="KW-0812">Transmembrane</keyword>